<name>A0ABP5WMI7_9ACTN</name>
<feature type="domain" description="SnoaL-like" evidence="1">
    <location>
        <begin position="24"/>
        <end position="147"/>
    </location>
</feature>
<proteinExistence type="predicted"/>
<dbReference type="Gene3D" id="3.10.450.50">
    <property type="match status" value="1"/>
</dbReference>
<dbReference type="Proteomes" id="UP001501638">
    <property type="component" value="Unassembled WGS sequence"/>
</dbReference>
<dbReference type="RefSeq" id="WP_344320976.1">
    <property type="nucleotide sequence ID" value="NZ_BAAASZ010000008.1"/>
</dbReference>
<dbReference type="CDD" id="cd00531">
    <property type="entry name" value="NTF2_like"/>
    <property type="match status" value="1"/>
</dbReference>
<dbReference type="EMBL" id="BAAASZ010000008">
    <property type="protein sequence ID" value="GAA2430335.1"/>
    <property type="molecule type" value="Genomic_DNA"/>
</dbReference>
<comment type="caution">
    <text evidence="2">The sequence shown here is derived from an EMBL/GenBank/DDBJ whole genome shotgun (WGS) entry which is preliminary data.</text>
</comment>
<evidence type="ECO:0000259" key="1">
    <source>
        <dbReference type="Pfam" id="PF13577"/>
    </source>
</evidence>
<organism evidence="2 3">
    <name type="scientific">Streptomyces macrosporus</name>
    <dbReference type="NCBI Taxonomy" id="44032"/>
    <lineage>
        <taxon>Bacteria</taxon>
        <taxon>Bacillati</taxon>
        <taxon>Actinomycetota</taxon>
        <taxon>Actinomycetes</taxon>
        <taxon>Kitasatosporales</taxon>
        <taxon>Streptomycetaceae</taxon>
        <taxon>Streptomyces</taxon>
    </lineage>
</organism>
<keyword evidence="3" id="KW-1185">Reference proteome</keyword>
<accession>A0ABP5WMI7</accession>
<sequence length="154" mass="17563">MTTTTTPATATTPATPEVPTDLYVRVQHFYAHQMQHLDHGRFEEYAATFTEDGEFQHSPGVEPARTRPGIVRELVEFHKRFDGDPVRRRHWFDHIALERQEDGSVRSTVYALVVTVRPGGRPEIAPSCVVHDVLVDGPDGIRLKSRRITHDQHF</sequence>
<gene>
    <name evidence="2" type="ORF">GCM10010405_11450</name>
</gene>
<protein>
    <submittedName>
        <fullName evidence="2">Nuclear transport factor 2 family protein</fullName>
    </submittedName>
</protein>
<dbReference type="InterPro" id="IPR037401">
    <property type="entry name" value="SnoaL-like"/>
</dbReference>
<reference evidence="3" key="1">
    <citation type="journal article" date="2019" name="Int. J. Syst. Evol. Microbiol.">
        <title>The Global Catalogue of Microorganisms (GCM) 10K type strain sequencing project: providing services to taxonomists for standard genome sequencing and annotation.</title>
        <authorList>
            <consortium name="The Broad Institute Genomics Platform"/>
            <consortium name="The Broad Institute Genome Sequencing Center for Infectious Disease"/>
            <person name="Wu L."/>
            <person name="Ma J."/>
        </authorList>
    </citation>
    <scope>NUCLEOTIDE SEQUENCE [LARGE SCALE GENOMIC DNA]</scope>
    <source>
        <strain evidence="3">JCM 6305</strain>
    </source>
</reference>
<dbReference type="InterPro" id="IPR032710">
    <property type="entry name" value="NTF2-like_dom_sf"/>
</dbReference>
<dbReference type="Pfam" id="PF13577">
    <property type="entry name" value="SnoaL_4"/>
    <property type="match status" value="1"/>
</dbReference>
<evidence type="ECO:0000313" key="2">
    <source>
        <dbReference type="EMBL" id="GAA2430335.1"/>
    </source>
</evidence>
<dbReference type="SUPFAM" id="SSF54427">
    <property type="entry name" value="NTF2-like"/>
    <property type="match status" value="1"/>
</dbReference>
<evidence type="ECO:0000313" key="3">
    <source>
        <dbReference type="Proteomes" id="UP001501638"/>
    </source>
</evidence>